<protein>
    <recommendedName>
        <fullName evidence="10">B-related factor 1</fullName>
    </recommendedName>
</protein>
<dbReference type="SMART" id="SM00385">
    <property type="entry name" value="CYCLIN"/>
    <property type="match status" value="2"/>
</dbReference>
<organism evidence="14 15">
    <name type="scientific">Oedothorax gibbosus</name>
    <dbReference type="NCBI Taxonomy" id="931172"/>
    <lineage>
        <taxon>Eukaryota</taxon>
        <taxon>Metazoa</taxon>
        <taxon>Ecdysozoa</taxon>
        <taxon>Arthropoda</taxon>
        <taxon>Chelicerata</taxon>
        <taxon>Arachnida</taxon>
        <taxon>Araneae</taxon>
        <taxon>Araneomorphae</taxon>
        <taxon>Entelegynae</taxon>
        <taxon>Araneoidea</taxon>
        <taxon>Linyphiidae</taxon>
        <taxon>Erigoninae</taxon>
        <taxon>Oedothorax</taxon>
    </lineage>
</organism>
<dbReference type="Proteomes" id="UP000827092">
    <property type="component" value="Unassembled WGS sequence"/>
</dbReference>
<gene>
    <name evidence="14" type="ORF">JTE90_003850</name>
</gene>
<keyword evidence="3" id="KW-0479">Metal-binding</keyword>
<feature type="domain" description="TFIIB-type" evidence="13">
    <location>
        <begin position="11"/>
        <end position="42"/>
    </location>
</feature>
<dbReference type="GO" id="GO:0070897">
    <property type="term" value="P:transcription preinitiation complex assembly"/>
    <property type="evidence" value="ECO:0007669"/>
    <property type="project" value="InterPro"/>
</dbReference>
<reference evidence="14 15" key="1">
    <citation type="journal article" date="2022" name="Nat. Ecol. Evol.">
        <title>A masculinizing supergene underlies an exaggerated male reproductive morph in a spider.</title>
        <authorList>
            <person name="Hendrickx F."/>
            <person name="De Corte Z."/>
            <person name="Sonet G."/>
            <person name="Van Belleghem S.M."/>
            <person name="Kostlbacher S."/>
            <person name="Vangestel C."/>
        </authorList>
    </citation>
    <scope>NUCLEOTIDE SEQUENCE [LARGE SCALE GENOMIC DNA]</scope>
    <source>
        <strain evidence="14">W744_W776</strain>
    </source>
</reference>
<dbReference type="FunFam" id="1.10.472.10:FF:000002">
    <property type="entry name" value="Transcription factor IIIB 90 kDa subunit"/>
    <property type="match status" value="1"/>
</dbReference>
<keyword evidence="9" id="KW-0539">Nucleus</keyword>
<keyword evidence="8" id="KW-0804">Transcription</keyword>
<dbReference type="CDD" id="cd20554">
    <property type="entry name" value="CYCLIN_TFIIIB90_rpt2"/>
    <property type="match status" value="1"/>
</dbReference>
<dbReference type="CDD" id="cd20553">
    <property type="entry name" value="CYCLIN_TFIIIB90_rpt1"/>
    <property type="match status" value="1"/>
</dbReference>
<evidence type="ECO:0000256" key="3">
    <source>
        <dbReference type="ARBA" id="ARBA00022723"/>
    </source>
</evidence>
<keyword evidence="6" id="KW-0805">Transcription regulation</keyword>
<dbReference type="Pfam" id="PF00382">
    <property type="entry name" value="TFIIB"/>
    <property type="match status" value="2"/>
</dbReference>
<dbReference type="InterPro" id="IPR013137">
    <property type="entry name" value="Znf_TFIIB"/>
</dbReference>
<feature type="region of interest" description="Disordered" evidence="12">
    <location>
        <begin position="340"/>
        <end position="362"/>
    </location>
</feature>
<feature type="region of interest" description="Disordered" evidence="12">
    <location>
        <begin position="495"/>
        <end position="531"/>
    </location>
</feature>
<dbReference type="Pfam" id="PF07741">
    <property type="entry name" value="BRF1"/>
    <property type="match status" value="1"/>
</dbReference>
<dbReference type="GO" id="GO:0001006">
    <property type="term" value="F:RNA polymerase III type 3 promoter sequence-specific DNA binding"/>
    <property type="evidence" value="ECO:0007669"/>
    <property type="project" value="TreeGrafter"/>
</dbReference>
<feature type="compositionally biased region" description="Low complexity" evidence="12">
    <location>
        <begin position="351"/>
        <end position="360"/>
    </location>
</feature>
<dbReference type="GO" id="GO:0017025">
    <property type="term" value="F:TBP-class protein binding"/>
    <property type="evidence" value="ECO:0007669"/>
    <property type="project" value="InterPro"/>
</dbReference>
<evidence type="ECO:0000256" key="5">
    <source>
        <dbReference type="ARBA" id="ARBA00022833"/>
    </source>
</evidence>
<keyword evidence="5" id="KW-0862">Zinc</keyword>
<dbReference type="PRINTS" id="PR00685">
    <property type="entry name" value="TIFACTORIIB"/>
</dbReference>
<dbReference type="Pfam" id="PF08271">
    <property type="entry name" value="Zn_Ribbon_TF"/>
    <property type="match status" value="1"/>
</dbReference>
<dbReference type="Gene3D" id="1.20.5.650">
    <property type="entry name" value="Single helix bin"/>
    <property type="match status" value="1"/>
</dbReference>
<evidence type="ECO:0000256" key="2">
    <source>
        <dbReference type="ARBA" id="ARBA00010857"/>
    </source>
</evidence>
<keyword evidence="15" id="KW-1185">Reference proteome</keyword>
<dbReference type="GO" id="GO:0008270">
    <property type="term" value="F:zinc ion binding"/>
    <property type="evidence" value="ECO:0007669"/>
    <property type="project" value="UniProtKB-KW"/>
</dbReference>
<dbReference type="PROSITE" id="PS51134">
    <property type="entry name" value="ZF_TFIIB"/>
    <property type="match status" value="1"/>
</dbReference>
<dbReference type="Gene3D" id="1.10.472.10">
    <property type="entry name" value="Cyclin-like"/>
    <property type="match status" value="2"/>
</dbReference>
<dbReference type="SUPFAM" id="SSF47954">
    <property type="entry name" value="Cyclin-like"/>
    <property type="match status" value="2"/>
</dbReference>
<feature type="compositionally biased region" description="Acidic residues" evidence="12">
    <location>
        <begin position="638"/>
        <end position="675"/>
    </location>
</feature>
<name>A0AAV6UIC6_9ARAC</name>
<evidence type="ECO:0000256" key="4">
    <source>
        <dbReference type="ARBA" id="ARBA00022771"/>
    </source>
</evidence>
<evidence type="ECO:0000256" key="11">
    <source>
        <dbReference type="PROSITE-ProRule" id="PRU00469"/>
    </source>
</evidence>
<comment type="similarity">
    <text evidence="2">Belongs to the TFIIB family.</text>
</comment>
<evidence type="ECO:0000256" key="12">
    <source>
        <dbReference type="SAM" id="MobiDB-lite"/>
    </source>
</evidence>
<dbReference type="FunFam" id="1.10.472.10:FF:000007">
    <property type="entry name" value="Transcription factor IIIB 90 kDa subunit"/>
    <property type="match status" value="1"/>
</dbReference>
<accession>A0AAV6UIC6</accession>
<evidence type="ECO:0000256" key="1">
    <source>
        <dbReference type="ARBA" id="ARBA00004123"/>
    </source>
</evidence>
<evidence type="ECO:0000256" key="10">
    <source>
        <dbReference type="ARBA" id="ARBA00031009"/>
    </source>
</evidence>
<dbReference type="SUPFAM" id="SSF57783">
    <property type="entry name" value="Zinc beta-ribbon"/>
    <property type="match status" value="1"/>
</dbReference>
<evidence type="ECO:0000256" key="7">
    <source>
        <dbReference type="ARBA" id="ARBA00023159"/>
    </source>
</evidence>
<dbReference type="InterPro" id="IPR013150">
    <property type="entry name" value="TFIIB_cyclin"/>
</dbReference>
<evidence type="ECO:0000313" key="14">
    <source>
        <dbReference type="EMBL" id="KAG8183498.1"/>
    </source>
</evidence>
<sequence length="698" mass="78674">MAKVRIYFEMSGLQCNKCGSTDIDTDSPNGNVVCINCGNVLEDSGIVSEVQYAQDSRGATRAVGQLVSYEDGGYGLGNRFGSGRESRAITLQNAKQNIQQLASKLQLKPHAVDTALNYYKLALTKHLTKGRKSTHVVAACVYMVCRKDGTSHMLLDLSDVLKINVYELGKTYLKLSSELRINTPAIDPILYIARFAHQLQFAEKENEVALTATKLVRRMKSDWIHFGRRPSGLCGAALLVAARLHGFNRTIDDVIKVVKVCQATVRKRLNEFGDTPSGKLSIEDFMTVDLSEEQDPPSFKNARKKIRELDDDNKVKDLENQVVEFQKQIEKALESTKRKSMYSKYAEEAGESSSVSSSPESRVDRIIAENTIDSIRDVIDADSVESTVESLVPLLVQESESIDDNVVCSEPNSTFQGGLEPSLESLGLVRNGHSWSRVPEASNEEVDTRLDITDLDDEELDMYFMKPSEYKKKDEFWHKYNADYLVELKEREERRALEEEENAKKPPKKKRNTKNRGRIQANTPGEAMSKVFQQKKISHKLNYDILRSLNPDSPLTELEEPPSMDTVKSETSSVKSVRVRPKKPAFNPVPPNIKKGMSDIIGNNRRRRVLAALAEEQSSPQEPPEKKLKISDTGTIEPLDDSEVILAEEEPTNEPEESAEIELEEDEEEDSEDEYGFPKHDRPPDYDMYEDDYVSDNE</sequence>
<evidence type="ECO:0000256" key="8">
    <source>
        <dbReference type="ARBA" id="ARBA00023163"/>
    </source>
</evidence>
<feature type="compositionally biased region" description="Basic residues" evidence="12">
    <location>
        <begin position="505"/>
        <end position="517"/>
    </location>
</feature>
<dbReference type="GO" id="GO:0000995">
    <property type="term" value="F:RNA polymerase III general transcription initiation factor activity"/>
    <property type="evidence" value="ECO:0007669"/>
    <property type="project" value="TreeGrafter"/>
</dbReference>
<dbReference type="AlphaFoldDB" id="A0AAV6UIC6"/>
<evidence type="ECO:0000256" key="9">
    <source>
        <dbReference type="ARBA" id="ARBA00023242"/>
    </source>
</evidence>
<feature type="region of interest" description="Disordered" evidence="12">
    <location>
        <begin position="554"/>
        <end position="698"/>
    </location>
</feature>
<feature type="compositionally biased region" description="Acidic residues" evidence="12">
    <location>
        <begin position="687"/>
        <end position="698"/>
    </location>
</feature>
<feature type="compositionally biased region" description="Basic and acidic residues" evidence="12">
    <location>
        <begin position="676"/>
        <end position="685"/>
    </location>
</feature>
<dbReference type="Gene3D" id="2.20.25.10">
    <property type="match status" value="1"/>
</dbReference>
<comment type="subcellular location">
    <subcellularLocation>
        <location evidence="1">Nucleus</location>
    </subcellularLocation>
</comment>
<dbReference type="EMBL" id="JAFNEN010000414">
    <property type="protein sequence ID" value="KAG8183498.1"/>
    <property type="molecule type" value="Genomic_DNA"/>
</dbReference>
<comment type="caution">
    <text evidence="14">The sequence shown here is derived from an EMBL/GenBank/DDBJ whole genome shotgun (WGS) entry which is preliminary data.</text>
</comment>
<evidence type="ECO:0000313" key="15">
    <source>
        <dbReference type="Proteomes" id="UP000827092"/>
    </source>
</evidence>
<dbReference type="GO" id="GO:0000126">
    <property type="term" value="C:transcription factor TFIIIB complex"/>
    <property type="evidence" value="ECO:0007669"/>
    <property type="project" value="TreeGrafter"/>
</dbReference>
<evidence type="ECO:0000259" key="13">
    <source>
        <dbReference type="PROSITE" id="PS51134"/>
    </source>
</evidence>
<dbReference type="GO" id="GO:0005634">
    <property type="term" value="C:nucleus"/>
    <property type="evidence" value="ECO:0007669"/>
    <property type="project" value="UniProtKB-SubCell"/>
</dbReference>
<dbReference type="InterPro" id="IPR013763">
    <property type="entry name" value="Cyclin-like_dom"/>
</dbReference>
<dbReference type="InterPro" id="IPR000812">
    <property type="entry name" value="TFIIB"/>
</dbReference>
<dbReference type="PANTHER" id="PTHR11618:SF4">
    <property type="entry name" value="TRANSCRIPTION FACTOR IIIB 90 KDA SUBUNIT"/>
    <property type="match status" value="1"/>
</dbReference>
<dbReference type="PANTHER" id="PTHR11618">
    <property type="entry name" value="TRANSCRIPTION INITIATION FACTOR IIB-RELATED"/>
    <property type="match status" value="1"/>
</dbReference>
<dbReference type="InterPro" id="IPR036915">
    <property type="entry name" value="Cyclin-like_sf"/>
</dbReference>
<keyword evidence="7" id="KW-0010">Activator</keyword>
<dbReference type="InterPro" id="IPR011665">
    <property type="entry name" value="BRF1_TBP-bd_dom"/>
</dbReference>
<proteinExistence type="inferred from homology"/>
<keyword evidence="4 11" id="KW-0863">Zinc-finger</keyword>
<evidence type="ECO:0000256" key="6">
    <source>
        <dbReference type="ARBA" id="ARBA00023015"/>
    </source>
</evidence>
<dbReference type="GO" id="GO:0097550">
    <property type="term" value="C:transcription preinitiation complex"/>
    <property type="evidence" value="ECO:0007669"/>
    <property type="project" value="TreeGrafter"/>
</dbReference>